<gene>
    <name evidence="1" type="ORF">EVAR_65352_1</name>
</gene>
<keyword evidence="2" id="KW-1185">Reference proteome</keyword>
<comment type="caution">
    <text evidence="1">The sequence shown here is derived from an EMBL/GenBank/DDBJ whole genome shotgun (WGS) entry which is preliminary data.</text>
</comment>
<name>A0A4C1Z0N7_EUMVA</name>
<organism evidence="1 2">
    <name type="scientific">Eumeta variegata</name>
    <name type="common">Bagworm moth</name>
    <name type="synonym">Eumeta japonica</name>
    <dbReference type="NCBI Taxonomy" id="151549"/>
    <lineage>
        <taxon>Eukaryota</taxon>
        <taxon>Metazoa</taxon>
        <taxon>Ecdysozoa</taxon>
        <taxon>Arthropoda</taxon>
        <taxon>Hexapoda</taxon>
        <taxon>Insecta</taxon>
        <taxon>Pterygota</taxon>
        <taxon>Neoptera</taxon>
        <taxon>Endopterygota</taxon>
        <taxon>Lepidoptera</taxon>
        <taxon>Glossata</taxon>
        <taxon>Ditrysia</taxon>
        <taxon>Tineoidea</taxon>
        <taxon>Psychidae</taxon>
        <taxon>Oiketicinae</taxon>
        <taxon>Eumeta</taxon>
    </lineage>
</organism>
<dbReference type="AlphaFoldDB" id="A0A4C1Z0N7"/>
<evidence type="ECO:0000313" key="2">
    <source>
        <dbReference type="Proteomes" id="UP000299102"/>
    </source>
</evidence>
<sequence>MRNSKQIYALAYYLGDSRKGAARSGSEIVSSLISIAVVRVFSVYNIHFSDYSLLSLNEIASNWHWNRERDGYRYSAVYGVVDVKQSISLYAQQCRVAGKWYIMNTRIGSIP</sequence>
<protein>
    <submittedName>
        <fullName evidence="1">Uncharacterized protein</fullName>
    </submittedName>
</protein>
<dbReference type="EMBL" id="BGZK01001550">
    <property type="protein sequence ID" value="GBP82156.1"/>
    <property type="molecule type" value="Genomic_DNA"/>
</dbReference>
<reference evidence="1 2" key="1">
    <citation type="journal article" date="2019" name="Commun. Biol.">
        <title>The bagworm genome reveals a unique fibroin gene that provides high tensile strength.</title>
        <authorList>
            <person name="Kono N."/>
            <person name="Nakamura H."/>
            <person name="Ohtoshi R."/>
            <person name="Tomita M."/>
            <person name="Numata K."/>
            <person name="Arakawa K."/>
        </authorList>
    </citation>
    <scope>NUCLEOTIDE SEQUENCE [LARGE SCALE GENOMIC DNA]</scope>
</reference>
<proteinExistence type="predicted"/>
<evidence type="ECO:0000313" key="1">
    <source>
        <dbReference type="EMBL" id="GBP82156.1"/>
    </source>
</evidence>
<accession>A0A4C1Z0N7</accession>
<dbReference type="Proteomes" id="UP000299102">
    <property type="component" value="Unassembled WGS sequence"/>
</dbReference>